<keyword evidence="2" id="KW-0812">Transmembrane</keyword>
<dbReference type="RefSeq" id="XP_073226491.1">
    <property type="nucleotide sequence ID" value="XM_073370390.1"/>
</dbReference>
<dbReference type="InterPro" id="IPR050154">
    <property type="entry name" value="UbiB_kinase"/>
</dbReference>
<dbReference type="CDD" id="cd05121">
    <property type="entry name" value="ABC1_ADCK3-like"/>
    <property type="match status" value="1"/>
</dbReference>
<evidence type="ECO:0000259" key="3">
    <source>
        <dbReference type="Pfam" id="PF03109"/>
    </source>
</evidence>
<dbReference type="GO" id="GO:0016020">
    <property type="term" value="C:membrane"/>
    <property type="evidence" value="ECO:0007669"/>
    <property type="project" value="GOC"/>
</dbReference>
<gene>
    <name evidence="5" type="primary">LOC101492335</name>
</gene>
<evidence type="ECO:0000313" key="5">
    <source>
        <dbReference type="RefSeq" id="XP_004504029.1"/>
    </source>
</evidence>
<dbReference type="InterPro" id="IPR004147">
    <property type="entry name" value="ABC1_dom"/>
</dbReference>
<accession>A0A1S2YFG3</accession>
<evidence type="ECO:0000313" key="4">
    <source>
        <dbReference type="Proteomes" id="UP000087171"/>
    </source>
</evidence>
<feature type="domain" description="ABC1 atypical kinase-like" evidence="3">
    <location>
        <begin position="252"/>
        <end position="499"/>
    </location>
</feature>
<dbReference type="PANTHER" id="PTHR10566:SF127">
    <property type="entry name" value="ABC TRANSPORTER-LIKE PROTEIN"/>
    <property type="match status" value="1"/>
</dbReference>
<dbReference type="KEGG" id="cam:101492335"/>
<evidence type="ECO:0000256" key="2">
    <source>
        <dbReference type="SAM" id="Phobius"/>
    </source>
</evidence>
<keyword evidence="2" id="KW-0472">Membrane</keyword>
<dbReference type="GO" id="GO:1901031">
    <property type="term" value="P:regulation of response to reactive oxygen species"/>
    <property type="evidence" value="ECO:0007669"/>
    <property type="project" value="TreeGrafter"/>
</dbReference>
<sequence>MAASSLLLAELNFLAPQTTPKRRRSLSTFTSYRSVSSHKYNVTLRTRIRAVKEEGALLEQELTERRVSDVKWSGNGAVTSVVNGSNGSVKGYVNGVANGSLVKYVNGNGVAVEVVEDFVATSKRREDGRKRKLEEIGKEDAWFKRSEEPQVEVAVAPGGRWSRFKTYSTIQRTLEIWGFVIKFIFKSWLNRQKFSYKGGMTEEKKTLRRKTLAKWLKESILRLGPTFIKIGQQFSTRVDILPQEYVDQLSELQDQVPPFPSETAMSIVEEELGAPLAGIFDQFDYEPIAAASLGQVHRAKLRGQEVVVKVQRPGLKDLFDIDLKNLRVIAEYLQKIDPKSDGAKRDWVAIYDECASVLYQEIDYTKEGANAELFASNFKSMDYVKVPSIFWDYTTPQILTMEYVPGIKINKIQALDQLGVDRKRLARYAVESYLEQILSHGFFHADPHPGNIAVDDVNGGRLIFYDFGMMGSISPNIREGLLEAFYGIYEKSPDKVLQAMIQMGVLVPTGDMTAVKRTAQFFLNSFEERLAAQRRERELEAAEDGFKKPLSKEEKVMKKKERLAAIGEDLLAIAADQPFRFPATFTFVVRAFSVLDGIGKGLDTRFDITEIAKPYALELLRFREAGVEVIIKDFRKRWDRQSQAFYNLFRQADRVEKLANVIQRLEQGDLKLRVRALESERAFQRVAAVQKTIGNAVAAGSLINLATILYLNSIRGPATIAYFFCAIFGFQVLFGIVKVKKLDERERLITGTA</sequence>
<dbReference type="SUPFAM" id="SSF56112">
    <property type="entry name" value="Protein kinase-like (PK-like)"/>
    <property type="match status" value="1"/>
</dbReference>
<dbReference type="Pfam" id="PF03109">
    <property type="entry name" value="ABC1"/>
    <property type="match status" value="1"/>
</dbReference>
<dbReference type="AlphaFoldDB" id="A0A1S2YFG3"/>
<proteinExistence type="inferred from homology"/>
<reference evidence="4" key="1">
    <citation type="journal article" date="2013" name="Nat. Biotechnol.">
        <title>Draft genome sequence of chickpea (Cicer arietinum) provides a resource for trait improvement.</title>
        <authorList>
            <person name="Varshney R.K."/>
            <person name="Song C."/>
            <person name="Saxena R.K."/>
            <person name="Azam S."/>
            <person name="Yu S."/>
            <person name="Sharpe A.G."/>
            <person name="Cannon S."/>
            <person name="Baek J."/>
            <person name="Rosen B.D."/>
            <person name="Tar'an B."/>
            <person name="Millan T."/>
            <person name="Zhang X."/>
            <person name="Ramsay L.D."/>
            <person name="Iwata A."/>
            <person name="Wang Y."/>
            <person name="Nelson W."/>
            <person name="Farmer A.D."/>
            <person name="Gaur P.M."/>
            <person name="Soderlund C."/>
            <person name="Penmetsa R.V."/>
            <person name="Xu C."/>
            <person name="Bharti A.K."/>
            <person name="He W."/>
            <person name="Winter P."/>
            <person name="Zhao S."/>
            <person name="Hane J.K."/>
            <person name="Carrasquilla-Garcia N."/>
            <person name="Condie J.A."/>
            <person name="Upadhyaya H.D."/>
            <person name="Luo M.C."/>
            <person name="Thudi M."/>
            <person name="Gowda C.L."/>
            <person name="Singh N.P."/>
            <person name="Lichtenzveig J."/>
            <person name="Gali K.K."/>
            <person name="Rubio J."/>
            <person name="Nadarajan N."/>
            <person name="Dolezel J."/>
            <person name="Bansal K.C."/>
            <person name="Xu X."/>
            <person name="Edwards D."/>
            <person name="Zhang G."/>
            <person name="Kahl G."/>
            <person name="Gil J."/>
            <person name="Singh K.B."/>
            <person name="Datta S.K."/>
            <person name="Jackson S.A."/>
            <person name="Wang J."/>
            <person name="Cook D.R."/>
        </authorList>
    </citation>
    <scope>NUCLEOTIDE SEQUENCE [LARGE SCALE GENOMIC DNA]</scope>
    <source>
        <strain evidence="4">cv. CDC Frontier</strain>
    </source>
</reference>
<protein>
    <submittedName>
        <fullName evidence="5">Protein ACTIVITY OF BC1 COMPLEX KINASE 8, chloroplastic-like</fullName>
    </submittedName>
</protein>
<dbReference type="eggNOG" id="KOG1235">
    <property type="taxonomic scope" value="Eukaryota"/>
</dbReference>
<keyword evidence="4" id="KW-1185">Reference proteome</keyword>
<reference evidence="5" key="2">
    <citation type="submission" date="2025-08" db="UniProtKB">
        <authorList>
            <consortium name="RefSeq"/>
        </authorList>
    </citation>
    <scope>IDENTIFICATION</scope>
    <source>
        <tissue evidence="5">Etiolated seedlings</tissue>
    </source>
</reference>
<dbReference type="PANTHER" id="PTHR10566">
    <property type="entry name" value="CHAPERONE-ACTIVITY OF BC1 COMPLEX CABC1 -RELATED"/>
    <property type="match status" value="1"/>
</dbReference>
<organism evidence="4 5">
    <name type="scientific">Cicer arietinum</name>
    <name type="common">Chickpea</name>
    <name type="synonym">Garbanzo</name>
    <dbReference type="NCBI Taxonomy" id="3827"/>
    <lineage>
        <taxon>Eukaryota</taxon>
        <taxon>Viridiplantae</taxon>
        <taxon>Streptophyta</taxon>
        <taxon>Embryophyta</taxon>
        <taxon>Tracheophyta</taxon>
        <taxon>Spermatophyta</taxon>
        <taxon>Magnoliopsida</taxon>
        <taxon>eudicotyledons</taxon>
        <taxon>Gunneridae</taxon>
        <taxon>Pentapetalae</taxon>
        <taxon>rosids</taxon>
        <taxon>fabids</taxon>
        <taxon>Fabales</taxon>
        <taxon>Fabaceae</taxon>
        <taxon>Papilionoideae</taxon>
        <taxon>50 kb inversion clade</taxon>
        <taxon>NPAAA clade</taxon>
        <taxon>Hologalegina</taxon>
        <taxon>IRL clade</taxon>
        <taxon>Cicereae</taxon>
        <taxon>Cicer</taxon>
    </lineage>
</organism>
<dbReference type="Proteomes" id="UP000087171">
    <property type="component" value="Chromosome Ca6"/>
</dbReference>
<dbReference type="OrthoDB" id="427480at2759"/>
<evidence type="ECO:0000256" key="1">
    <source>
        <dbReference type="ARBA" id="ARBA00009670"/>
    </source>
</evidence>
<name>A0A1S2YFG3_CICAR</name>
<dbReference type="GeneID" id="101492335"/>
<dbReference type="STRING" id="3827.A0A1S2YFG3"/>
<dbReference type="InterPro" id="IPR011009">
    <property type="entry name" value="Kinase-like_dom_sf"/>
</dbReference>
<dbReference type="RefSeq" id="XP_004504029.1">
    <property type="nucleotide sequence ID" value="XM_004503972.3"/>
</dbReference>
<feature type="transmembrane region" description="Helical" evidence="2">
    <location>
        <begin position="720"/>
        <end position="737"/>
    </location>
</feature>
<dbReference type="GO" id="GO:0046467">
    <property type="term" value="P:membrane lipid biosynthetic process"/>
    <property type="evidence" value="ECO:0007669"/>
    <property type="project" value="TreeGrafter"/>
</dbReference>
<comment type="similarity">
    <text evidence="1">Belongs to the protein kinase superfamily. ADCK protein kinase family.</text>
</comment>
<dbReference type="PaxDb" id="3827-XP_004504029.1"/>
<keyword evidence="2" id="KW-1133">Transmembrane helix</keyword>